<dbReference type="EMBL" id="MU005771">
    <property type="protein sequence ID" value="KAF2708877.1"/>
    <property type="molecule type" value="Genomic_DNA"/>
</dbReference>
<dbReference type="InterPro" id="IPR049892">
    <property type="entry name" value="AA9"/>
</dbReference>
<dbReference type="EC" id="1.14.99.56" evidence="15"/>
<dbReference type="GO" id="GO:0004497">
    <property type="term" value="F:monooxygenase activity"/>
    <property type="evidence" value="ECO:0007669"/>
    <property type="project" value="UniProtKB-KW"/>
</dbReference>
<feature type="domain" description="Auxiliary Activity family 9 catalytic" evidence="16">
    <location>
        <begin position="12"/>
        <end position="216"/>
    </location>
</feature>
<evidence type="ECO:0000256" key="13">
    <source>
        <dbReference type="ARBA" id="ARBA00044502"/>
    </source>
</evidence>
<comment type="cofactor">
    <cofactor evidence="1">
        <name>Cu(2+)</name>
        <dbReference type="ChEBI" id="CHEBI:29036"/>
    </cofactor>
</comment>
<organism evidence="17 18">
    <name type="scientific">Pleomassaria siparia CBS 279.74</name>
    <dbReference type="NCBI Taxonomy" id="1314801"/>
    <lineage>
        <taxon>Eukaryota</taxon>
        <taxon>Fungi</taxon>
        <taxon>Dikarya</taxon>
        <taxon>Ascomycota</taxon>
        <taxon>Pezizomycotina</taxon>
        <taxon>Dothideomycetes</taxon>
        <taxon>Pleosporomycetidae</taxon>
        <taxon>Pleosporales</taxon>
        <taxon>Pleomassariaceae</taxon>
        <taxon>Pleomassaria</taxon>
    </lineage>
</organism>
<evidence type="ECO:0000256" key="9">
    <source>
        <dbReference type="ARBA" id="ARBA00023033"/>
    </source>
</evidence>
<dbReference type="Gene3D" id="2.70.50.70">
    <property type="match status" value="1"/>
</dbReference>
<dbReference type="PANTHER" id="PTHR33353">
    <property type="entry name" value="PUTATIVE (AFU_ORTHOLOGUE AFUA_1G12560)-RELATED"/>
    <property type="match status" value="1"/>
</dbReference>
<keyword evidence="9 17" id="KW-0503">Monooxygenase</keyword>
<dbReference type="OrthoDB" id="6038816at2759"/>
<dbReference type="Proteomes" id="UP000799428">
    <property type="component" value="Unassembled WGS sequence"/>
</dbReference>
<dbReference type="PANTHER" id="PTHR33353:SF10">
    <property type="entry name" value="ENDO-BETA-1,4-GLUCANASE D"/>
    <property type="match status" value="1"/>
</dbReference>
<sequence length="240" mass="26135">MLTTPANELDVFSRFLFNDTVSEQWEYVRNITEGYAADSPTVSDQYMPYYDISDENIRCGRGAATSGPGTKTATVYAGSKVGFVVGRSADEPMEPYVIYHNGPGQTYLSRSPANTTLDSYTGDGEWFKMGSLGAKDDANWLTRGEVGMNFTIPRAVPPGLYLLRVEHLYVRPAWNTTQFYIACAQIDVVGPGGGKPGPTVKFPGAYDLSDPGILVSNRVYEWPLSGLLGYVAPGPTVWTG</sequence>
<keyword evidence="11" id="KW-0119">Carbohydrate metabolism</keyword>
<dbReference type="GO" id="GO:0030245">
    <property type="term" value="P:cellulose catabolic process"/>
    <property type="evidence" value="ECO:0007669"/>
    <property type="project" value="UniProtKB-KW"/>
</dbReference>
<keyword evidence="12" id="KW-0624">Polysaccharide degradation</keyword>
<evidence type="ECO:0000256" key="1">
    <source>
        <dbReference type="ARBA" id="ARBA00001973"/>
    </source>
</evidence>
<keyword evidence="10" id="KW-1015">Disulfide bond</keyword>
<keyword evidence="8" id="KW-0186">Copper</keyword>
<reference evidence="17" key="1">
    <citation type="journal article" date="2020" name="Stud. Mycol.">
        <title>101 Dothideomycetes genomes: a test case for predicting lifestyles and emergence of pathogens.</title>
        <authorList>
            <person name="Haridas S."/>
            <person name="Albert R."/>
            <person name="Binder M."/>
            <person name="Bloem J."/>
            <person name="Labutti K."/>
            <person name="Salamov A."/>
            <person name="Andreopoulos B."/>
            <person name="Baker S."/>
            <person name="Barry K."/>
            <person name="Bills G."/>
            <person name="Bluhm B."/>
            <person name="Cannon C."/>
            <person name="Castanera R."/>
            <person name="Culley D."/>
            <person name="Daum C."/>
            <person name="Ezra D."/>
            <person name="Gonzalez J."/>
            <person name="Henrissat B."/>
            <person name="Kuo A."/>
            <person name="Liang C."/>
            <person name="Lipzen A."/>
            <person name="Lutzoni F."/>
            <person name="Magnuson J."/>
            <person name="Mondo S."/>
            <person name="Nolan M."/>
            <person name="Ohm R."/>
            <person name="Pangilinan J."/>
            <person name="Park H.-J."/>
            <person name="Ramirez L."/>
            <person name="Alfaro M."/>
            <person name="Sun H."/>
            <person name="Tritt A."/>
            <person name="Yoshinaga Y."/>
            <person name="Zwiers L.-H."/>
            <person name="Turgeon B."/>
            <person name="Goodwin S."/>
            <person name="Spatafora J."/>
            <person name="Crous P."/>
            <person name="Grigoriev I."/>
        </authorList>
    </citation>
    <scope>NUCLEOTIDE SEQUENCE</scope>
    <source>
        <strain evidence="17">CBS 279.74</strain>
    </source>
</reference>
<evidence type="ECO:0000256" key="5">
    <source>
        <dbReference type="ARBA" id="ARBA00022729"/>
    </source>
</evidence>
<keyword evidence="18" id="KW-1185">Reference proteome</keyword>
<dbReference type="GO" id="GO:0046872">
    <property type="term" value="F:metal ion binding"/>
    <property type="evidence" value="ECO:0007669"/>
    <property type="project" value="UniProtKB-KW"/>
</dbReference>
<keyword evidence="3" id="KW-0964">Secreted</keyword>
<dbReference type="InterPro" id="IPR005103">
    <property type="entry name" value="AA9_LPMO"/>
</dbReference>
<evidence type="ECO:0000256" key="6">
    <source>
        <dbReference type="ARBA" id="ARBA00023001"/>
    </source>
</evidence>
<comment type="similarity">
    <text evidence="13">Belongs to the polysaccharide monooxygenase AA9 family.</text>
</comment>
<evidence type="ECO:0000256" key="11">
    <source>
        <dbReference type="ARBA" id="ARBA00023277"/>
    </source>
</evidence>
<name>A0A6G1K935_9PLEO</name>
<comment type="subcellular location">
    <subcellularLocation>
        <location evidence="2">Secreted</location>
    </subcellularLocation>
</comment>
<accession>A0A6G1K935</accession>
<evidence type="ECO:0000256" key="14">
    <source>
        <dbReference type="ARBA" id="ARBA00045077"/>
    </source>
</evidence>
<gene>
    <name evidence="17" type="ORF">K504DRAFT_502888</name>
</gene>
<evidence type="ECO:0000256" key="12">
    <source>
        <dbReference type="ARBA" id="ARBA00023326"/>
    </source>
</evidence>
<keyword evidence="6" id="KW-0136">Cellulose degradation</keyword>
<evidence type="ECO:0000256" key="4">
    <source>
        <dbReference type="ARBA" id="ARBA00022723"/>
    </source>
</evidence>
<dbReference type="GO" id="GO:0005576">
    <property type="term" value="C:extracellular region"/>
    <property type="evidence" value="ECO:0007669"/>
    <property type="project" value="UniProtKB-SubCell"/>
</dbReference>
<proteinExistence type="inferred from homology"/>
<dbReference type="Pfam" id="PF03443">
    <property type="entry name" value="AA9"/>
    <property type="match status" value="1"/>
</dbReference>
<evidence type="ECO:0000256" key="2">
    <source>
        <dbReference type="ARBA" id="ARBA00004613"/>
    </source>
</evidence>
<keyword evidence="7" id="KW-0560">Oxidoreductase</keyword>
<comment type="catalytic activity">
    <reaction evidence="14">
        <text>[(1-&gt;4)-beta-D-glucosyl]n+m + reduced acceptor + O2 = 4-dehydro-beta-D-glucosyl-[(1-&gt;4)-beta-D-glucosyl]n-1 + [(1-&gt;4)-beta-D-glucosyl]m + acceptor + H2O.</text>
        <dbReference type="EC" id="1.14.99.56"/>
    </reaction>
</comment>
<evidence type="ECO:0000313" key="17">
    <source>
        <dbReference type="EMBL" id="KAF2708877.1"/>
    </source>
</evidence>
<evidence type="ECO:0000256" key="7">
    <source>
        <dbReference type="ARBA" id="ARBA00023002"/>
    </source>
</evidence>
<evidence type="ECO:0000256" key="8">
    <source>
        <dbReference type="ARBA" id="ARBA00023008"/>
    </source>
</evidence>
<evidence type="ECO:0000256" key="15">
    <source>
        <dbReference type="ARBA" id="ARBA00047174"/>
    </source>
</evidence>
<evidence type="ECO:0000313" key="18">
    <source>
        <dbReference type="Proteomes" id="UP000799428"/>
    </source>
</evidence>
<keyword evidence="5" id="KW-0732">Signal</keyword>
<evidence type="ECO:0000259" key="16">
    <source>
        <dbReference type="Pfam" id="PF03443"/>
    </source>
</evidence>
<keyword evidence="4" id="KW-0479">Metal-binding</keyword>
<evidence type="ECO:0000256" key="10">
    <source>
        <dbReference type="ARBA" id="ARBA00023157"/>
    </source>
</evidence>
<protein>
    <recommendedName>
        <fullName evidence="15">lytic cellulose monooxygenase (C4-dehydrogenating)</fullName>
        <ecNumber evidence="15">1.14.99.56</ecNumber>
    </recommendedName>
</protein>
<evidence type="ECO:0000256" key="3">
    <source>
        <dbReference type="ARBA" id="ARBA00022525"/>
    </source>
</evidence>
<dbReference type="AlphaFoldDB" id="A0A6G1K935"/>